<evidence type="ECO:0000256" key="1">
    <source>
        <dbReference type="ARBA" id="ARBA00022737"/>
    </source>
</evidence>
<evidence type="ECO:0000256" key="3">
    <source>
        <dbReference type="PROSITE-ProRule" id="PRU00339"/>
    </source>
</evidence>
<dbReference type="InterPro" id="IPR011990">
    <property type="entry name" value="TPR-like_helical_dom_sf"/>
</dbReference>
<dbReference type="InterPro" id="IPR051685">
    <property type="entry name" value="Ycf3/AcsC/BcsC/TPR_MFPF"/>
</dbReference>
<evidence type="ECO:0000313" key="4">
    <source>
        <dbReference type="EMBL" id="MXO60711.1"/>
    </source>
</evidence>
<dbReference type="PROSITE" id="PS50005">
    <property type="entry name" value="TPR"/>
    <property type="match status" value="1"/>
</dbReference>
<comment type="caution">
    <text evidence="4">The sequence shown here is derived from an EMBL/GenBank/DDBJ whole genome shotgun (WGS) entry which is preliminary data.</text>
</comment>
<name>A0A6I4SXJ5_9SPHN</name>
<evidence type="ECO:0000313" key="5">
    <source>
        <dbReference type="Proteomes" id="UP000433652"/>
    </source>
</evidence>
<evidence type="ECO:0000256" key="2">
    <source>
        <dbReference type="ARBA" id="ARBA00022803"/>
    </source>
</evidence>
<dbReference type="Pfam" id="PF14559">
    <property type="entry name" value="TPR_19"/>
    <property type="match status" value="1"/>
</dbReference>
<dbReference type="InterPro" id="IPR019734">
    <property type="entry name" value="TPR_rpt"/>
</dbReference>
<gene>
    <name evidence="4" type="ORF">GRI89_14305</name>
</gene>
<dbReference type="SMART" id="SM00028">
    <property type="entry name" value="TPR"/>
    <property type="match status" value="4"/>
</dbReference>
<organism evidence="4 5">
    <name type="scientific">Croceibacterium salegens</name>
    <dbReference type="NCBI Taxonomy" id="1737568"/>
    <lineage>
        <taxon>Bacteria</taxon>
        <taxon>Pseudomonadati</taxon>
        <taxon>Pseudomonadota</taxon>
        <taxon>Alphaproteobacteria</taxon>
        <taxon>Sphingomonadales</taxon>
        <taxon>Erythrobacteraceae</taxon>
        <taxon>Croceibacterium</taxon>
    </lineage>
</organism>
<dbReference type="PANTHER" id="PTHR44943:SF4">
    <property type="entry name" value="TPR REPEAT-CONTAINING PROTEIN MJ0798"/>
    <property type="match status" value="1"/>
</dbReference>
<dbReference type="AlphaFoldDB" id="A0A6I4SXJ5"/>
<keyword evidence="2 3" id="KW-0802">TPR repeat</keyword>
<dbReference type="Proteomes" id="UP000433652">
    <property type="component" value="Unassembled WGS sequence"/>
</dbReference>
<dbReference type="Pfam" id="PF13432">
    <property type="entry name" value="TPR_16"/>
    <property type="match status" value="2"/>
</dbReference>
<accession>A0A6I4SXJ5</accession>
<keyword evidence="5" id="KW-1185">Reference proteome</keyword>
<proteinExistence type="predicted"/>
<dbReference type="PANTHER" id="PTHR44943">
    <property type="entry name" value="CELLULOSE SYNTHASE OPERON PROTEIN C"/>
    <property type="match status" value="1"/>
</dbReference>
<dbReference type="EMBL" id="WTYM01000057">
    <property type="protein sequence ID" value="MXO60711.1"/>
    <property type="molecule type" value="Genomic_DNA"/>
</dbReference>
<dbReference type="Gene3D" id="1.25.40.10">
    <property type="entry name" value="Tetratricopeptide repeat domain"/>
    <property type="match status" value="2"/>
</dbReference>
<feature type="repeat" description="TPR" evidence="3">
    <location>
        <begin position="414"/>
        <end position="447"/>
    </location>
</feature>
<keyword evidence="1" id="KW-0677">Repeat</keyword>
<sequence>MQGYLVGVKAGFVQTISRFFRETLRNGTLCFAMLGAIAGCSDSANEAATAGATAQQQLERGDLAEAKRSISKAIAARDDIVDLHLLKGRIELASGAPSEAFDAYFDALALDRSNGEALQAVSQLGLETGHFRESLEATEQILALAPQQPEALLIRGQHAFIQRRFDEAISYADQIPKDQVNFENASILKARALLMEDMPEDALDVVNAVSQPGGDSAEIALTKLEIFRTLRRPEQMKLQFERLRKLRPKDLELRIDEANLLFKQGDRTKAIDRVSSVLLDNQAKPDNVEQILRLWWEYGAQDAPNKLFEAIASSTSVHSRASVASFLIDQGRNTAARRIIETLDEEDRRGLLARLLAAEGEFAQAKRTAESVLIRDSTQCDALLARSEANLGLRLLISSLRDAQQAASECPNQASNWLVAARAYTAMGQLDGADRIFSQALDENPQNLRIAQTYSDWLLQEGRRREAVAIARRFTTNSPASLAAWRLYEVVCNSASADCVGQAAEGFRDALTRFGIDPAPGSPRMNRFLSQNPAP</sequence>
<reference evidence="4 5" key="1">
    <citation type="submission" date="2019-12" db="EMBL/GenBank/DDBJ databases">
        <title>Genomic-based taxomic classification of the family Erythrobacteraceae.</title>
        <authorList>
            <person name="Xu L."/>
        </authorList>
    </citation>
    <scope>NUCLEOTIDE SEQUENCE [LARGE SCALE GENOMIC DNA]</scope>
    <source>
        <strain evidence="4 5">MCCC 1K01500</strain>
    </source>
</reference>
<protein>
    <submittedName>
        <fullName evidence="4">Tetratricopeptide repeat protein</fullName>
    </submittedName>
</protein>
<dbReference type="SUPFAM" id="SSF48452">
    <property type="entry name" value="TPR-like"/>
    <property type="match status" value="2"/>
</dbReference>